<organism evidence="5 6">
    <name type="scientific">Biomaibacter acetigenes</name>
    <dbReference type="NCBI Taxonomy" id="2316383"/>
    <lineage>
        <taxon>Bacteria</taxon>
        <taxon>Bacillati</taxon>
        <taxon>Bacillota</taxon>
        <taxon>Clostridia</taxon>
        <taxon>Thermosediminibacterales</taxon>
        <taxon>Tepidanaerobacteraceae</taxon>
        <taxon>Biomaibacter</taxon>
    </lineage>
</organism>
<evidence type="ECO:0000256" key="2">
    <source>
        <dbReference type="ARBA" id="ARBA00022840"/>
    </source>
</evidence>
<proteinExistence type="predicted"/>
<keyword evidence="2" id="KW-0067">ATP-binding</keyword>
<keyword evidence="3" id="KW-0238">DNA-binding</keyword>
<feature type="domain" description="DNA mismatch repair proteins mutS family" evidence="4">
    <location>
        <begin position="324"/>
        <end position="500"/>
    </location>
</feature>
<name>A0A3G2R2B7_9FIRM</name>
<dbReference type="SUPFAM" id="SSF52540">
    <property type="entry name" value="P-loop containing nucleoside triphosphate hydrolases"/>
    <property type="match status" value="1"/>
</dbReference>
<dbReference type="RefSeq" id="WP_122014008.1">
    <property type="nucleotide sequence ID" value="NZ_CP033169.1"/>
</dbReference>
<dbReference type="AlphaFoldDB" id="A0A3G2R2B7"/>
<evidence type="ECO:0000259" key="4">
    <source>
        <dbReference type="SMART" id="SM00534"/>
    </source>
</evidence>
<keyword evidence="1" id="KW-0547">Nucleotide-binding</keyword>
<keyword evidence="6" id="KW-1185">Reference proteome</keyword>
<sequence length="500" mass="57012">MKVFLMYKDHDFDLQRKLPWNEQILTQDLELNTLFNAMALGDKFLFEVVKKAVLSGLNNDPDTMLYRQNILKDCLKNSSIVRDIYNIAVEAIKSEKEHYFGLFSKYPEFILHRSIEVLQMFMEMLKKLGTIADEHADKFESEGFTAFFAMLKKELGDEYFDSVQNHLRELKFKSGVLISAELGKGNKGINYILRKPQDKKQSWINRIFAKKPPVYTYTIADRDESGARALSELNDRGINLVANALAQSNDHILSFFNILRTELAFYIGCLNLYEQLAQMGEPVCFPLPVASHERKSSFKELYDVCLALTMKQKVVGNDLNADKIDLVIITGANQGGKSTFLRSIGLAQLMMQCGMFVPAESFSANICNGLFTHYKREEDATMKSGKLDEELSRMSDIVDNITSNSMLLFNESFAATNEREGSEIARQITCALLENHIKVFFVTHLYEFANGFYDKKMGNAIFLRAERQSDGNRTFKIIEGKPLQTSFGEDLYNRIFGTGN</sequence>
<dbReference type="InterPro" id="IPR027417">
    <property type="entry name" value="P-loop_NTPase"/>
</dbReference>
<gene>
    <name evidence="5" type="ORF">D2962_02435</name>
</gene>
<dbReference type="Proteomes" id="UP000280960">
    <property type="component" value="Chromosome"/>
</dbReference>
<dbReference type="PANTHER" id="PTHR11361:SF34">
    <property type="entry name" value="DNA MISMATCH REPAIR PROTEIN MSH1, MITOCHONDRIAL"/>
    <property type="match status" value="1"/>
</dbReference>
<dbReference type="GO" id="GO:0006298">
    <property type="term" value="P:mismatch repair"/>
    <property type="evidence" value="ECO:0007669"/>
    <property type="project" value="InterPro"/>
</dbReference>
<dbReference type="Gene3D" id="3.40.50.300">
    <property type="entry name" value="P-loop containing nucleotide triphosphate hydrolases"/>
    <property type="match status" value="1"/>
</dbReference>
<evidence type="ECO:0000256" key="1">
    <source>
        <dbReference type="ARBA" id="ARBA00022741"/>
    </source>
</evidence>
<evidence type="ECO:0000313" key="6">
    <source>
        <dbReference type="Proteomes" id="UP000280960"/>
    </source>
</evidence>
<evidence type="ECO:0000256" key="3">
    <source>
        <dbReference type="ARBA" id="ARBA00023125"/>
    </source>
</evidence>
<dbReference type="KEGG" id="bacg:D2962_02435"/>
<dbReference type="InterPro" id="IPR000432">
    <property type="entry name" value="DNA_mismatch_repair_MutS_C"/>
</dbReference>
<dbReference type="EMBL" id="CP033169">
    <property type="protein sequence ID" value="AYO29613.1"/>
    <property type="molecule type" value="Genomic_DNA"/>
</dbReference>
<dbReference type="GO" id="GO:0140664">
    <property type="term" value="F:ATP-dependent DNA damage sensor activity"/>
    <property type="evidence" value="ECO:0007669"/>
    <property type="project" value="InterPro"/>
</dbReference>
<dbReference type="GO" id="GO:0005829">
    <property type="term" value="C:cytosol"/>
    <property type="evidence" value="ECO:0007669"/>
    <property type="project" value="TreeGrafter"/>
</dbReference>
<dbReference type="SMART" id="SM00534">
    <property type="entry name" value="MUTSac"/>
    <property type="match status" value="1"/>
</dbReference>
<dbReference type="GO" id="GO:0030983">
    <property type="term" value="F:mismatched DNA binding"/>
    <property type="evidence" value="ECO:0007669"/>
    <property type="project" value="InterPro"/>
</dbReference>
<dbReference type="GO" id="GO:0005524">
    <property type="term" value="F:ATP binding"/>
    <property type="evidence" value="ECO:0007669"/>
    <property type="project" value="UniProtKB-KW"/>
</dbReference>
<accession>A0A3G2R2B7</accession>
<reference evidence="5 6" key="1">
    <citation type="submission" date="2018-10" db="EMBL/GenBank/DDBJ databases">
        <authorList>
            <person name="Zhang X."/>
        </authorList>
    </citation>
    <scope>NUCLEOTIDE SEQUENCE [LARGE SCALE GENOMIC DNA]</scope>
    <source>
        <strain evidence="5 6">SK-G1</strain>
    </source>
</reference>
<dbReference type="InterPro" id="IPR045076">
    <property type="entry name" value="MutS"/>
</dbReference>
<protein>
    <submittedName>
        <fullName evidence="5">DNA mismatch repair protein MutS</fullName>
    </submittedName>
</protein>
<dbReference type="PANTHER" id="PTHR11361">
    <property type="entry name" value="DNA MISMATCH REPAIR PROTEIN MUTS FAMILY MEMBER"/>
    <property type="match status" value="1"/>
</dbReference>
<evidence type="ECO:0000313" key="5">
    <source>
        <dbReference type="EMBL" id="AYO29613.1"/>
    </source>
</evidence>
<dbReference type="Pfam" id="PF00488">
    <property type="entry name" value="MutS_V"/>
    <property type="match status" value="1"/>
</dbReference>